<keyword evidence="3" id="KW-0813">Transport</keyword>
<evidence type="ECO:0000256" key="6">
    <source>
        <dbReference type="ARBA" id="ARBA00022989"/>
    </source>
</evidence>
<evidence type="ECO:0000259" key="10">
    <source>
        <dbReference type="Pfam" id="PF01061"/>
    </source>
</evidence>
<dbReference type="OrthoDB" id="9796017at2"/>
<dbReference type="GO" id="GO:0005886">
    <property type="term" value="C:plasma membrane"/>
    <property type="evidence" value="ECO:0007669"/>
    <property type="project" value="UniProtKB-SubCell"/>
</dbReference>
<dbReference type="AlphaFoldDB" id="A0A1B2ECL4"/>
<dbReference type="PANTHER" id="PTHR30413">
    <property type="entry name" value="INNER MEMBRANE TRANSPORT PERMEASE"/>
    <property type="match status" value="1"/>
</dbReference>
<comment type="subcellular location">
    <subcellularLocation>
        <location evidence="1">Cell membrane</location>
        <topology evidence="1">Multi-pass membrane protein</topology>
    </subcellularLocation>
</comment>
<keyword evidence="5 9" id="KW-0812">Transmembrane</keyword>
<feature type="transmembrane region" description="Helical" evidence="9">
    <location>
        <begin position="156"/>
        <end position="178"/>
    </location>
</feature>
<comment type="similarity">
    <text evidence="2">Belongs to the ABC-2 integral membrane protein family.</text>
</comment>
<dbReference type="RefSeq" id="WP_099508712.1">
    <property type="nucleotide sequence ID" value="NZ_CP016616.1"/>
</dbReference>
<keyword evidence="4" id="KW-1003">Cell membrane</keyword>
<keyword evidence="8 9" id="KW-0472">Membrane</keyword>
<feature type="transmembrane region" description="Helical" evidence="9">
    <location>
        <begin position="190"/>
        <end position="207"/>
    </location>
</feature>
<reference evidence="11" key="1">
    <citation type="submission" date="2016-07" db="EMBL/GenBank/DDBJ databases">
        <title>Microvirga ossetica sp. nov. a new species of rhizobia isolated from root nodules of the legume species Vicia alpestris Steven originated from North Ossetia region in the Caucasus.</title>
        <authorList>
            <person name="Safronova V.I."/>
            <person name="Kuznetsova I.G."/>
            <person name="Sazanova A.L."/>
            <person name="Belimov A."/>
            <person name="Andronov E."/>
            <person name="Osledkin Y.S."/>
            <person name="Onishchuk O.P."/>
            <person name="Kurchak O.N."/>
            <person name="Shaposhnikov A.I."/>
            <person name="Willems A."/>
            <person name="Tikhonovich I.A."/>
        </authorList>
    </citation>
    <scope>NUCLEOTIDE SEQUENCE [LARGE SCALE GENOMIC DNA]</scope>
    <source>
        <strain evidence="11">V5/3M</strain>
    </source>
</reference>
<feature type="domain" description="ABC-2 type transporter transmembrane" evidence="10">
    <location>
        <begin position="30"/>
        <end position="233"/>
    </location>
</feature>
<dbReference type="KEGG" id="moc:BB934_05315"/>
<dbReference type="GO" id="GO:0015774">
    <property type="term" value="P:polysaccharide transport"/>
    <property type="evidence" value="ECO:0007669"/>
    <property type="project" value="UniProtKB-KW"/>
</dbReference>
<evidence type="ECO:0000256" key="9">
    <source>
        <dbReference type="SAM" id="Phobius"/>
    </source>
</evidence>
<evidence type="ECO:0000256" key="2">
    <source>
        <dbReference type="ARBA" id="ARBA00007783"/>
    </source>
</evidence>
<dbReference type="InterPro" id="IPR013525">
    <property type="entry name" value="ABC2_TM"/>
</dbReference>
<evidence type="ECO:0000256" key="3">
    <source>
        <dbReference type="ARBA" id="ARBA00022448"/>
    </source>
</evidence>
<protein>
    <recommendedName>
        <fullName evidence="10">ABC-2 type transporter transmembrane domain-containing protein</fullName>
    </recommendedName>
</protein>
<evidence type="ECO:0000313" key="11">
    <source>
        <dbReference type="EMBL" id="ANY77724.1"/>
    </source>
</evidence>
<evidence type="ECO:0000256" key="7">
    <source>
        <dbReference type="ARBA" id="ARBA00023047"/>
    </source>
</evidence>
<gene>
    <name evidence="11" type="ORF">BB934_05315</name>
</gene>
<organism evidence="11">
    <name type="scientific">Microvirga ossetica</name>
    <dbReference type="NCBI Taxonomy" id="1882682"/>
    <lineage>
        <taxon>Bacteria</taxon>
        <taxon>Pseudomonadati</taxon>
        <taxon>Pseudomonadota</taxon>
        <taxon>Alphaproteobacteria</taxon>
        <taxon>Hyphomicrobiales</taxon>
        <taxon>Methylobacteriaceae</taxon>
        <taxon>Microvirga</taxon>
    </lineage>
</organism>
<keyword evidence="6 9" id="KW-1133">Transmembrane helix</keyword>
<dbReference type="GO" id="GO:0015920">
    <property type="term" value="P:lipopolysaccharide transport"/>
    <property type="evidence" value="ECO:0007669"/>
    <property type="project" value="TreeGrafter"/>
</dbReference>
<sequence length="273" mass="31410">MMKDKTLRTSGSGLLETLREVRDGWRWHELWLTLGWRDVQLRHRRSRLGPFWISLSMAFVAACMGTIYSAIMQVPAHEYVPYLVTGFMTWNLLSAFVSDGKDAFVGNASAIREIAVPGVVYVYRLLWRNLLIFGYSALVYVAVLLVFQIWPFPELLWALPALGLILLNGVWLGLLLGLINVRYRDFGHMIPNAMRLIFFITPILWYADRVDGPRALVVYLNPAYYMMEVLRAPLLGQTPAPLVWTVAIAVTIVGWAVTLPIYAYWRRRITFWI</sequence>
<accession>A0A1B2ECL4</accession>
<evidence type="ECO:0000256" key="8">
    <source>
        <dbReference type="ARBA" id="ARBA00023136"/>
    </source>
</evidence>
<feature type="transmembrane region" description="Helical" evidence="9">
    <location>
        <begin position="79"/>
        <end position="97"/>
    </location>
</feature>
<evidence type="ECO:0000256" key="1">
    <source>
        <dbReference type="ARBA" id="ARBA00004651"/>
    </source>
</evidence>
<keyword evidence="7" id="KW-0762">Sugar transport</keyword>
<dbReference type="EMBL" id="CP016616">
    <property type="protein sequence ID" value="ANY77724.1"/>
    <property type="molecule type" value="Genomic_DNA"/>
</dbReference>
<keyword evidence="7" id="KW-0625">Polysaccharide transport</keyword>
<dbReference type="Pfam" id="PF01061">
    <property type="entry name" value="ABC2_membrane"/>
    <property type="match status" value="1"/>
</dbReference>
<feature type="transmembrane region" description="Helical" evidence="9">
    <location>
        <begin position="51"/>
        <end position="73"/>
    </location>
</feature>
<name>A0A1B2ECL4_9HYPH</name>
<evidence type="ECO:0000256" key="4">
    <source>
        <dbReference type="ARBA" id="ARBA00022475"/>
    </source>
</evidence>
<feature type="transmembrane region" description="Helical" evidence="9">
    <location>
        <begin position="130"/>
        <end position="150"/>
    </location>
</feature>
<dbReference type="GO" id="GO:0140359">
    <property type="term" value="F:ABC-type transporter activity"/>
    <property type="evidence" value="ECO:0007669"/>
    <property type="project" value="InterPro"/>
</dbReference>
<evidence type="ECO:0000256" key="5">
    <source>
        <dbReference type="ARBA" id="ARBA00022692"/>
    </source>
</evidence>
<feature type="transmembrane region" description="Helical" evidence="9">
    <location>
        <begin position="242"/>
        <end position="265"/>
    </location>
</feature>
<dbReference type="PANTHER" id="PTHR30413:SF10">
    <property type="entry name" value="CAPSULE POLYSACCHARIDE EXPORT INNER-MEMBRANE PROTEIN CTRC"/>
    <property type="match status" value="1"/>
</dbReference>
<proteinExistence type="inferred from homology"/>